<dbReference type="KEGG" id="dov:DSCO28_39940"/>
<sequence length="484" mass="55992">MTKNKMALKPYLEAIEKHCEPFSKAELVSILIHLAKEMPVGERTTFLDKLIAYSPANDAIHAEPNVDEGIFDEIQALKEDIEERIDSLDSGSYWEDYDDYYDDEPDTVSDEQIDELLAFFDEADRCFLDGQLEMARKIYRQLFEMIEESEDITFYLPKRTERFDLKEARARYARCVYDMSKKKDRLEKMMDAIDLQASISDRILDLDNERYPMLQDVINAKTGTLENWNLFLKQWDAALKKHTTNRAATLQLEVVGFLKGTQGVAELARRWGEKQPRGALYWIQWLMENEEWQSATDACMETLEMLPGGTFREQAAGYLIEAGKHLERKDYLLTGKRESLLSSPDESNLLAFIDEASRQNVRQKELDGLKPFFSKNQSAHYGEDTLYTKFLLVAGDVKTVFAREKRETKAIGWTYGKAGVVFGSMLYLVCDKSEQAAIINTVLKKYADQTDGYSFDRNFLKRHFAVGFSIIFNTRRAERGFWLP</sequence>
<accession>A0A5K7ZT98</accession>
<dbReference type="EMBL" id="AP021876">
    <property type="protein sequence ID" value="BBO83428.1"/>
    <property type="molecule type" value="Genomic_DNA"/>
</dbReference>
<gene>
    <name evidence="1" type="ORF">DSCO28_39940</name>
</gene>
<dbReference type="RefSeq" id="WP_155323643.1">
    <property type="nucleotide sequence ID" value="NZ_AP021876.1"/>
</dbReference>
<protein>
    <submittedName>
        <fullName evidence="1">Uncharacterized protein</fullName>
    </submittedName>
</protein>
<dbReference type="AlphaFoldDB" id="A0A5K7ZT98"/>
<organism evidence="1 2">
    <name type="scientific">Desulfosarcina ovata subsp. sediminis</name>
    <dbReference type="NCBI Taxonomy" id="885957"/>
    <lineage>
        <taxon>Bacteria</taxon>
        <taxon>Pseudomonadati</taxon>
        <taxon>Thermodesulfobacteriota</taxon>
        <taxon>Desulfobacteria</taxon>
        <taxon>Desulfobacterales</taxon>
        <taxon>Desulfosarcinaceae</taxon>
        <taxon>Desulfosarcina</taxon>
    </lineage>
</organism>
<proteinExistence type="predicted"/>
<name>A0A5K7ZT98_9BACT</name>
<reference evidence="1 2" key="1">
    <citation type="submission" date="2019-11" db="EMBL/GenBank/DDBJ databases">
        <title>Comparative genomics of hydrocarbon-degrading Desulfosarcina strains.</title>
        <authorList>
            <person name="Watanabe M."/>
            <person name="Kojima H."/>
            <person name="Fukui M."/>
        </authorList>
    </citation>
    <scope>NUCLEOTIDE SEQUENCE [LARGE SCALE GENOMIC DNA]</scope>
    <source>
        <strain evidence="1 2">28bB2T</strain>
    </source>
</reference>
<dbReference type="Proteomes" id="UP000425960">
    <property type="component" value="Chromosome"/>
</dbReference>
<evidence type="ECO:0000313" key="1">
    <source>
        <dbReference type="EMBL" id="BBO83428.1"/>
    </source>
</evidence>
<evidence type="ECO:0000313" key="2">
    <source>
        <dbReference type="Proteomes" id="UP000425960"/>
    </source>
</evidence>